<accession>A0A6C2U2L0</accession>
<protein>
    <submittedName>
        <fullName evidence="1">Uncharacterized protein</fullName>
    </submittedName>
</protein>
<organism evidence="1 2">
    <name type="scientific">Pontiella desulfatans</name>
    <dbReference type="NCBI Taxonomy" id="2750659"/>
    <lineage>
        <taxon>Bacteria</taxon>
        <taxon>Pseudomonadati</taxon>
        <taxon>Kiritimatiellota</taxon>
        <taxon>Kiritimatiellia</taxon>
        <taxon>Kiritimatiellales</taxon>
        <taxon>Pontiellaceae</taxon>
        <taxon>Pontiella</taxon>
    </lineage>
</organism>
<dbReference type="EMBL" id="CAAHFG010000001">
    <property type="protein sequence ID" value="VGO14107.1"/>
    <property type="molecule type" value="Genomic_DNA"/>
</dbReference>
<sequence>MGAALPPYFNPPVESLIKWIIDLLKRGEILMIVASEYVPVSVRVIGAQLAVDLSSLGLKVEFLNYDAPKVRQDIFRAEESAKALLSEQGTKHPLSFGCQPLGELHVVEYLPFYGLTDTASHIRENSKGADVIIINALPRMVGDIHVRKESLSWVRKKLGLAARASDVAIILLNHTRESLLEKPPTFRPEINHAKGMKHVTHTVDHALFIGNGDKRDKGPRYFSDPQADRHSLIYIDPELGRFRNLGAPGLFYQADGRKFVMTLTAIEAGFTSCADVASHIESLNCMKPFVLPELKTLEIKNENKLFAKRERISPW</sequence>
<dbReference type="InterPro" id="IPR027417">
    <property type="entry name" value="P-loop_NTPase"/>
</dbReference>
<evidence type="ECO:0000313" key="1">
    <source>
        <dbReference type="EMBL" id="VGO14107.1"/>
    </source>
</evidence>
<dbReference type="Gene3D" id="3.40.50.300">
    <property type="entry name" value="P-loop containing nucleotide triphosphate hydrolases"/>
    <property type="match status" value="1"/>
</dbReference>
<proteinExistence type="predicted"/>
<name>A0A6C2U2L0_PONDE</name>
<keyword evidence="2" id="KW-1185">Reference proteome</keyword>
<reference evidence="1 2" key="1">
    <citation type="submission" date="2019-04" db="EMBL/GenBank/DDBJ databases">
        <authorList>
            <person name="Van Vliet M D."/>
        </authorList>
    </citation>
    <scope>NUCLEOTIDE SEQUENCE [LARGE SCALE GENOMIC DNA]</scope>
    <source>
        <strain evidence="1 2">F1</strain>
    </source>
</reference>
<dbReference type="Proteomes" id="UP000366872">
    <property type="component" value="Unassembled WGS sequence"/>
</dbReference>
<dbReference type="AlphaFoldDB" id="A0A6C2U2L0"/>
<gene>
    <name evidence="1" type="ORF">PDESU_02664</name>
</gene>
<evidence type="ECO:0000313" key="2">
    <source>
        <dbReference type="Proteomes" id="UP000366872"/>
    </source>
</evidence>